<organism evidence="1 2">
    <name type="scientific">Nicotiana tabacum</name>
    <name type="common">Common tobacco</name>
    <dbReference type="NCBI Taxonomy" id="4097"/>
    <lineage>
        <taxon>Eukaryota</taxon>
        <taxon>Viridiplantae</taxon>
        <taxon>Streptophyta</taxon>
        <taxon>Embryophyta</taxon>
        <taxon>Tracheophyta</taxon>
        <taxon>Spermatophyta</taxon>
        <taxon>Magnoliopsida</taxon>
        <taxon>eudicotyledons</taxon>
        <taxon>Gunneridae</taxon>
        <taxon>Pentapetalae</taxon>
        <taxon>asterids</taxon>
        <taxon>lamiids</taxon>
        <taxon>Solanales</taxon>
        <taxon>Solanaceae</taxon>
        <taxon>Nicotianoideae</taxon>
        <taxon>Nicotianeae</taxon>
        <taxon>Nicotiana</taxon>
    </lineage>
</organism>
<proteinExistence type="predicted"/>
<keyword evidence="1" id="KW-1185">Reference proteome</keyword>
<name>A0AC58UB74_TOBAC</name>
<accession>A0AC58UB74</accession>
<dbReference type="Proteomes" id="UP000790787">
    <property type="component" value="Chromosome 3"/>
</dbReference>
<reference evidence="1" key="1">
    <citation type="journal article" date="2014" name="Nat. Commun.">
        <title>The tobacco genome sequence and its comparison with those of tomato and potato.</title>
        <authorList>
            <person name="Sierro N."/>
            <person name="Battey J.N."/>
            <person name="Ouadi S."/>
            <person name="Bakaher N."/>
            <person name="Bovet L."/>
            <person name="Willig A."/>
            <person name="Goepfert S."/>
            <person name="Peitsch M.C."/>
            <person name="Ivanov N.V."/>
        </authorList>
    </citation>
    <scope>NUCLEOTIDE SEQUENCE [LARGE SCALE GENOMIC DNA]</scope>
</reference>
<protein>
    <submittedName>
        <fullName evidence="2">Uncharacterized protein LOC142179627</fullName>
    </submittedName>
</protein>
<evidence type="ECO:0000313" key="1">
    <source>
        <dbReference type="Proteomes" id="UP000790787"/>
    </source>
</evidence>
<gene>
    <name evidence="2" type="primary">LOC142179627</name>
</gene>
<evidence type="ECO:0000313" key="2">
    <source>
        <dbReference type="RefSeq" id="XP_075106726.1"/>
    </source>
</evidence>
<dbReference type="RefSeq" id="XP_075106726.1">
    <property type="nucleotide sequence ID" value="XM_075250625.1"/>
</dbReference>
<sequence>MLLDNLRKRRAKGLEWMMLKRWKLYIPVGEPFLVTHWISYTNVDIVSVLQSKLTDVQLWMLRESCFGYFLDLPRVAIQTQLIRSLMFRELVQDKCDQFYVKLNDECVLRFGLREFGIVSGLNCCGNEHVKGNFNGPNRLVDTYFSGFEAVSKKSLIDCFETKKCQFDEDSVKIAIIYFINTFLMSTQAQKIYISKRCFHLVESGEYVSFPWGKIVFRALIKSMRDGLRGKSEFYRISGFPLALQVWFYECCTIVD</sequence>
<reference evidence="2" key="2">
    <citation type="submission" date="2025-08" db="UniProtKB">
        <authorList>
            <consortium name="RefSeq"/>
        </authorList>
    </citation>
    <scope>IDENTIFICATION</scope>
    <source>
        <tissue evidence="2">Leaf</tissue>
    </source>
</reference>